<accession>X1D0J2</accession>
<protein>
    <submittedName>
        <fullName evidence="1">Uncharacterized protein</fullName>
    </submittedName>
</protein>
<proteinExistence type="predicted"/>
<feature type="non-terminal residue" evidence="1">
    <location>
        <position position="1"/>
    </location>
</feature>
<reference evidence="1" key="1">
    <citation type="journal article" date="2014" name="Front. Microbiol.">
        <title>High frequency of phylogenetically diverse reductive dehalogenase-homologous genes in deep subseafloor sedimentary metagenomes.</title>
        <authorList>
            <person name="Kawai M."/>
            <person name="Futagami T."/>
            <person name="Toyoda A."/>
            <person name="Takaki Y."/>
            <person name="Nishi S."/>
            <person name="Hori S."/>
            <person name="Arai W."/>
            <person name="Tsubouchi T."/>
            <person name="Morono Y."/>
            <person name="Uchiyama I."/>
            <person name="Ito T."/>
            <person name="Fujiyama A."/>
            <person name="Inagaki F."/>
            <person name="Takami H."/>
        </authorList>
    </citation>
    <scope>NUCLEOTIDE SEQUENCE</scope>
    <source>
        <strain evidence="1">Expedition CK06-06</strain>
    </source>
</reference>
<comment type="caution">
    <text evidence="1">The sequence shown here is derived from an EMBL/GenBank/DDBJ whole genome shotgun (WGS) entry which is preliminary data.</text>
</comment>
<dbReference type="AlphaFoldDB" id="X1D0J2"/>
<sequence length="271" mass="31681">PYDCILDFESKKSNRYEVSGVALNQYGCHTNETRSIEIKAPRGERGENKDDIRNHFQSTMSRCLDVAEEIRSSEVFTRDPPPVRDYSYLEQMPESLTSDAILDLNTILRDQPIHDELVHEAVEFLGNEPFLLEESLRDGTDEENGVLFAAGKKGYFWIRGEKRSRFISNVIVDTVEWNHIRCFAHRWQIEGADIEATYSLTEDGRYSTVLYQWIPTVNENTLQFPWLLQRLNGSWILADVMYKYSGKPLPASWFTRVHLNQLIPHKQRYYH</sequence>
<name>X1D0J2_9ZZZZ</name>
<organism evidence="1">
    <name type="scientific">marine sediment metagenome</name>
    <dbReference type="NCBI Taxonomy" id="412755"/>
    <lineage>
        <taxon>unclassified sequences</taxon>
        <taxon>metagenomes</taxon>
        <taxon>ecological metagenomes</taxon>
    </lineage>
</organism>
<evidence type="ECO:0000313" key="1">
    <source>
        <dbReference type="EMBL" id="GAH01785.1"/>
    </source>
</evidence>
<dbReference type="EMBL" id="BART01026845">
    <property type="protein sequence ID" value="GAH01785.1"/>
    <property type="molecule type" value="Genomic_DNA"/>
</dbReference>
<gene>
    <name evidence="1" type="ORF">S01H4_47752</name>
</gene>